<feature type="compositionally biased region" description="Basic and acidic residues" evidence="1">
    <location>
        <begin position="314"/>
        <end position="332"/>
    </location>
</feature>
<feature type="region of interest" description="Disordered" evidence="1">
    <location>
        <begin position="314"/>
        <end position="352"/>
    </location>
</feature>
<accession>A0ABP0STI7</accession>
<gene>
    <name evidence="2" type="ORF">SCF082_LOCUS53465</name>
</gene>
<evidence type="ECO:0000313" key="3">
    <source>
        <dbReference type="Proteomes" id="UP001642464"/>
    </source>
</evidence>
<proteinExistence type="predicted"/>
<feature type="compositionally biased region" description="Basic residues" evidence="1">
    <location>
        <begin position="333"/>
        <end position="342"/>
    </location>
</feature>
<keyword evidence="3" id="KW-1185">Reference proteome</keyword>
<comment type="caution">
    <text evidence="2">The sequence shown here is derived from an EMBL/GenBank/DDBJ whole genome shotgun (WGS) entry which is preliminary data.</text>
</comment>
<sequence length="522" mass="58459">MKARPKSLALAKFQQAGQATIEKNRQQKDRTQSSDQTGGAALSASSHSGASQSAERWARKNQAPTQTTPSELVALPPGTECLLSECRGLLIFLWTTSRAFDRYPLTDTGFDDCFDFQAVREERHVVNGKAGGRASADVESSWLRVELKGMVPLGEDGEGANSVPIKSFHGTRWPKLPWILKERRLTGGPREAGGKNGVWSSPAFKTAETYAWPEPLGSADAPYYNPWASLSESQTTDRFQVVLELDVLERRKHSNNVYVTLNPSKVALKALHMRCWKEGKDDHSDLTNGYYPSSFMPDGTRLWYVADTEPHWLLDNDEPGNKRAEADSLGKEKPKRNLRKRKSQEEKETLSDLQVPPVQLDGQEVALPCLDRSMVAWKAVEKAISDLDLQNKLHKFLMKTYEAAVKAASQQLRERPGSFLLCWAEDAVGRLVQSAWKNEVLHQVSTCEEIVWCLRLMLEQGLVPSTLDASPPCTWTQNLQSHLHSVVWAKLTEGAKHKELVKEKSRVVYCRRSDSAEGPLPR</sequence>
<feature type="region of interest" description="Disordered" evidence="1">
    <location>
        <begin position="1"/>
        <end position="74"/>
    </location>
</feature>
<feature type="compositionally biased region" description="Low complexity" evidence="1">
    <location>
        <begin position="38"/>
        <end position="54"/>
    </location>
</feature>
<feature type="compositionally biased region" description="Basic and acidic residues" evidence="1">
    <location>
        <begin position="22"/>
        <end position="32"/>
    </location>
</feature>
<name>A0ABP0STI7_9DINO</name>
<evidence type="ECO:0000313" key="2">
    <source>
        <dbReference type="EMBL" id="CAK9115531.1"/>
    </source>
</evidence>
<dbReference type="EMBL" id="CAXAMM010044650">
    <property type="protein sequence ID" value="CAK9115531.1"/>
    <property type="molecule type" value="Genomic_DNA"/>
</dbReference>
<reference evidence="2 3" key="1">
    <citation type="submission" date="2024-02" db="EMBL/GenBank/DDBJ databases">
        <authorList>
            <person name="Chen Y."/>
            <person name="Shah S."/>
            <person name="Dougan E. K."/>
            <person name="Thang M."/>
            <person name="Chan C."/>
        </authorList>
    </citation>
    <scope>NUCLEOTIDE SEQUENCE [LARGE SCALE GENOMIC DNA]</scope>
</reference>
<protein>
    <submittedName>
        <fullName evidence="2">Uncharacterized protein</fullName>
    </submittedName>
</protein>
<evidence type="ECO:0000256" key="1">
    <source>
        <dbReference type="SAM" id="MobiDB-lite"/>
    </source>
</evidence>
<dbReference type="Proteomes" id="UP001642464">
    <property type="component" value="Unassembled WGS sequence"/>
</dbReference>
<organism evidence="2 3">
    <name type="scientific">Durusdinium trenchii</name>
    <dbReference type="NCBI Taxonomy" id="1381693"/>
    <lineage>
        <taxon>Eukaryota</taxon>
        <taxon>Sar</taxon>
        <taxon>Alveolata</taxon>
        <taxon>Dinophyceae</taxon>
        <taxon>Suessiales</taxon>
        <taxon>Symbiodiniaceae</taxon>
        <taxon>Durusdinium</taxon>
    </lineage>
</organism>